<comment type="caution">
    <text evidence="1">The sequence shown here is derived from an EMBL/GenBank/DDBJ whole genome shotgun (WGS) entry which is preliminary data.</text>
</comment>
<evidence type="ECO:0000313" key="2">
    <source>
        <dbReference type="Proteomes" id="UP001596233"/>
    </source>
</evidence>
<dbReference type="EMBL" id="JBHSTE010000004">
    <property type="protein sequence ID" value="MFC6333773.1"/>
    <property type="molecule type" value="Genomic_DNA"/>
</dbReference>
<evidence type="ECO:0000313" key="1">
    <source>
        <dbReference type="EMBL" id="MFC6333773.1"/>
    </source>
</evidence>
<accession>A0ABW1V840</accession>
<name>A0ABW1V840_9BACL</name>
<dbReference type="RefSeq" id="WP_379235588.1">
    <property type="nucleotide sequence ID" value="NZ_JBHSTE010000004.1"/>
</dbReference>
<keyword evidence="2" id="KW-1185">Reference proteome</keyword>
<dbReference type="SUPFAM" id="SSF48208">
    <property type="entry name" value="Six-hairpin glycosidases"/>
    <property type="match status" value="1"/>
</dbReference>
<reference evidence="2" key="1">
    <citation type="journal article" date="2019" name="Int. J. Syst. Evol. Microbiol.">
        <title>The Global Catalogue of Microorganisms (GCM) 10K type strain sequencing project: providing services to taxonomists for standard genome sequencing and annotation.</title>
        <authorList>
            <consortium name="The Broad Institute Genomics Platform"/>
            <consortium name="The Broad Institute Genome Sequencing Center for Infectious Disease"/>
            <person name="Wu L."/>
            <person name="Ma J."/>
        </authorList>
    </citation>
    <scope>NUCLEOTIDE SEQUENCE [LARGE SCALE GENOMIC DNA]</scope>
    <source>
        <strain evidence="2">PCU 280</strain>
    </source>
</reference>
<gene>
    <name evidence="1" type="ORF">ACFP56_14185</name>
</gene>
<protein>
    <submittedName>
        <fullName evidence="1">Uncharacterized protein</fullName>
    </submittedName>
</protein>
<dbReference type="InterPro" id="IPR008928">
    <property type="entry name" value="6-hairpin_glycosidase_sf"/>
</dbReference>
<sequence>MNMVKDGLLRFVNKPVDNIQSSQTLYETLLTVINMDSLFNDKKYREMSYSIAQLIIKNQLEDGGFDIGYNFSFGKNMKKMNDKESTTPEILSIYALIKFYDTYHEEFVIPSIKKGIDWIKNNSYKTNKMCWVIPYAPCSYTQVHITNGISFAVSTLTYYMAVFQDSSVKGICDGMFRYMREELICHNEVGYWNYFEKDLMKDPYYIKIDNYHIAQQLYYHIQANKFYNNADNYETIEYVSNYLKEKLNHSLNVPYIEVKEKKSTDIHTWGYCALLSCSLYWNDRSKTIEIRDYMYKYMWNQTYFYPVIKGNGIIVENEYYPRSDAWILHSMSDYLTIYNNDEEIRELIDIGLDRLKACNYIGAENHVLTYRKILFNNAVALYKKITMRR</sequence>
<dbReference type="Proteomes" id="UP001596233">
    <property type="component" value="Unassembled WGS sequence"/>
</dbReference>
<organism evidence="1 2">
    <name type="scientific">Paenibacillus septentrionalis</name>
    <dbReference type="NCBI Taxonomy" id="429342"/>
    <lineage>
        <taxon>Bacteria</taxon>
        <taxon>Bacillati</taxon>
        <taxon>Bacillota</taxon>
        <taxon>Bacilli</taxon>
        <taxon>Bacillales</taxon>
        <taxon>Paenibacillaceae</taxon>
        <taxon>Paenibacillus</taxon>
    </lineage>
</organism>
<proteinExistence type="predicted"/>